<dbReference type="CDD" id="cd00200">
    <property type="entry name" value="WD40"/>
    <property type="match status" value="2"/>
</dbReference>
<dbReference type="GeneID" id="100366827"/>
<feature type="repeat" description="WD" evidence="3">
    <location>
        <begin position="1154"/>
        <end position="1195"/>
    </location>
</feature>
<dbReference type="InterPro" id="IPR015943">
    <property type="entry name" value="WD40/YVTN_repeat-like_dom_sf"/>
</dbReference>
<dbReference type="SUPFAM" id="SSF50978">
    <property type="entry name" value="WD40 repeat-like"/>
    <property type="match status" value="1"/>
</dbReference>
<dbReference type="PANTHER" id="PTHR45013:SF1">
    <property type="entry name" value="NACHT DOMAIN- AND WD REPEAT-CONTAINING PROTEIN 1"/>
    <property type="match status" value="1"/>
</dbReference>
<dbReference type="InterPro" id="IPR025139">
    <property type="entry name" value="DUF4062"/>
</dbReference>
<dbReference type="PANTHER" id="PTHR45013">
    <property type="entry name" value="NACHT DOMAIN- AND WD REPEAT-CONTAINING PROTEIN 1"/>
    <property type="match status" value="1"/>
</dbReference>
<gene>
    <name evidence="7" type="primary">LOC100366827</name>
</gene>
<feature type="repeat" description="WD" evidence="3">
    <location>
        <begin position="770"/>
        <end position="811"/>
    </location>
</feature>
<name>A0ABM0MMI5_SACKO</name>
<feature type="domain" description="NWD1/2-like winged helix-turn-helix" evidence="5">
    <location>
        <begin position="465"/>
        <end position="579"/>
    </location>
</feature>
<keyword evidence="1 3" id="KW-0853">WD repeat</keyword>
<dbReference type="PROSITE" id="PS50294">
    <property type="entry name" value="WD_REPEATS_REGION"/>
    <property type="match status" value="7"/>
</dbReference>
<keyword evidence="6" id="KW-1185">Reference proteome</keyword>
<feature type="repeat" description="WD" evidence="3">
    <location>
        <begin position="1277"/>
        <end position="1318"/>
    </location>
</feature>
<feature type="repeat" description="WD" evidence="3">
    <location>
        <begin position="812"/>
        <end position="853"/>
    </location>
</feature>
<dbReference type="Pfam" id="PF13271">
    <property type="entry name" value="DUF4062"/>
    <property type="match status" value="1"/>
</dbReference>
<dbReference type="InterPro" id="IPR027417">
    <property type="entry name" value="P-loop_NTPase"/>
</dbReference>
<feature type="repeat" description="WD" evidence="3">
    <location>
        <begin position="1029"/>
        <end position="1070"/>
    </location>
</feature>
<sequence>MAARREDDIRKQLLEGWIFDLPPEPSNIVRIYLSSTFEDYVAERNILLEDAYPVLLQWCQRRGLDFQVVDMRWGIPRETTIDHNTVAICQREIQTCQQMSAGPNFVCLVGQRYGYRPLPTEIIEQEFDNLQKCVYKHDDKKLLSEWYRKDKNAIPPKYLLQPITIKYDHYYDNDQGNQILKEKDHNAWLETSKTLKNILKKSASLAMEEGIIDEDTKHKYYMSVTELEIRAATSIPDINQHCICFMRKLDKIKEDSEMAERYMDVEENHNKDEESRTLLENVKNQYIPSRFTGTRHCYNVEWQTIRYHKPLVIFGVSGIGKTSVMSKLVMDSRSQFGNNCVTVFRFLGISTDSSSIMQHASDDPRGRPLVIMLDSLDQLSESHSSFSCHWLPKTCPPNVTIVVSVLPNVNNILEHLVQSMPDDTNYFPVKSLDEESGNEIFETWMSRISRKVTRKQKQFFKKGDTIRSAIAKLYERLEIEHGHLLVSHALAYITGARHGLTEAELEDILSIDDEVLDDVYQHWSPPNPHVVRIPPILLARLKYDLQEYLVNRHSDGKTVMVLYHRQFIETARNKYLHSDGKQDRHQVMAEFFLGKWSNGTRKRKETLNADRKVSSQPLRFHRVYNLRKLQELPYHLLYAGNDDELIEHTIGNFDFVNAVVCGTSVQSMLEHLDLIVKNKNGSELYEEVDLIRGALRLAKSTLEFTGGNKYSRSLAVEMLGRLLHLKDKYPRCIGRLVRGAQNWADRLKHSILIPQRGCFPLPGGHLRTTLIGHQGEILDIAVNQSRMLLVTASCDCTLKIWDLETAEVVHTLNTHSEAVYCVAISGDGKWLVSGSSNDTLIIWNLLTGELVHKLPENHRNYYLYAPLTTTHYSCMVVSVDAVAICVYDMVNGRRIHTLSGHTEAVSHLKITPDDLSIVSTSDDSTVKIWCVNSGQLLHDIQEHNDYISCLAVSQKYTVSCDAMVSDQSIIVIFQKVIDTTNGKIVHSLQHEKYQVTSVCISPDESYLTTGCGYHLLIWNLGNGQLLHKCSGHDSVIDCICITMDNKYIVSGARDGIMVVWELETGQLVHTLEGQQAIISHLALVEYMVVSASLKSQYIKLWNISPEQANEKHMYSDKSGIVALTTNCQYVVHVANNGTDVKAWDVGDGKDANTLTGHIDNISCLATTSDDQYCVSGSQDKTARLWHVKSGECMYTFQGHPAAVKYLSINYMNSHFVCASADNTLTLWDMTAKTRDHSTVAIKHITCIAVTNKNVIFYGTNCSMICVYYPKTANTQTLKGHKSSIQCVVLSNDSQLMASVAKDMYIMIWNVERRKKLHMLHMKGAEFNRDVRHLAFSDDNSFLASAATDKAIHLWKTEDGRHITSQYVYSNVTTMKIKYNHIIGGTCNGQLVMLNIHYVQHESDDMSEVDLSEFGSSVFRGSGQRSVCCSIM</sequence>
<evidence type="ECO:0000259" key="4">
    <source>
        <dbReference type="Pfam" id="PF13271"/>
    </source>
</evidence>
<reference evidence="7" key="1">
    <citation type="submission" date="2025-08" db="UniProtKB">
        <authorList>
            <consortium name="RefSeq"/>
        </authorList>
    </citation>
    <scope>IDENTIFICATION</scope>
    <source>
        <tissue evidence="7">Testes</tissue>
    </source>
</reference>
<accession>A0ABM0MMI5</accession>
<dbReference type="InterPro" id="IPR001680">
    <property type="entry name" value="WD40_rpt"/>
</dbReference>
<evidence type="ECO:0000256" key="1">
    <source>
        <dbReference type="ARBA" id="ARBA00022574"/>
    </source>
</evidence>
<dbReference type="Pfam" id="PF25469">
    <property type="entry name" value="WHD_NWD1"/>
    <property type="match status" value="1"/>
</dbReference>
<dbReference type="Pfam" id="PF00400">
    <property type="entry name" value="WD40"/>
    <property type="match status" value="9"/>
</dbReference>
<evidence type="ECO:0000259" key="5">
    <source>
        <dbReference type="Pfam" id="PF25469"/>
    </source>
</evidence>
<dbReference type="SUPFAM" id="SSF52540">
    <property type="entry name" value="P-loop containing nucleoside triphosphate hydrolases"/>
    <property type="match status" value="1"/>
</dbReference>
<proteinExistence type="predicted"/>
<dbReference type="InterPro" id="IPR019775">
    <property type="entry name" value="WD40_repeat_CS"/>
</dbReference>
<dbReference type="Proteomes" id="UP000694865">
    <property type="component" value="Unplaced"/>
</dbReference>
<feature type="repeat" description="WD" evidence="3">
    <location>
        <begin position="1330"/>
        <end position="1364"/>
    </location>
</feature>
<dbReference type="InterPro" id="IPR011048">
    <property type="entry name" value="Haem_d1_sf"/>
</dbReference>
<evidence type="ECO:0000256" key="3">
    <source>
        <dbReference type="PROSITE-ProRule" id="PRU00221"/>
    </source>
</evidence>
<organism evidence="6 7">
    <name type="scientific">Saccoglossus kowalevskii</name>
    <name type="common">Acorn worm</name>
    <dbReference type="NCBI Taxonomy" id="10224"/>
    <lineage>
        <taxon>Eukaryota</taxon>
        <taxon>Metazoa</taxon>
        <taxon>Hemichordata</taxon>
        <taxon>Enteropneusta</taxon>
        <taxon>Harrimaniidae</taxon>
        <taxon>Saccoglossus</taxon>
    </lineage>
</organism>
<dbReference type="InterPro" id="IPR057588">
    <property type="entry name" value="NWD1/2-like_WH"/>
</dbReference>
<evidence type="ECO:0000256" key="2">
    <source>
        <dbReference type="ARBA" id="ARBA00022737"/>
    </source>
</evidence>
<dbReference type="InterPro" id="IPR036322">
    <property type="entry name" value="WD40_repeat_dom_sf"/>
</dbReference>
<keyword evidence="2" id="KW-0677">Repeat</keyword>
<evidence type="ECO:0000313" key="6">
    <source>
        <dbReference type="Proteomes" id="UP000694865"/>
    </source>
</evidence>
<protein>
    <submittedName>
        <fullName evidence="7">NACHT and WD repeat domain-containing protein 1-like</fullName>
    </submittedName>
</protein>
<dbReference type="PROSITE" id="PS50082">
    <property type="entry name" value="WD_REPEATS_2"/>
    <property type="match status" value="8"/>
</dbReference>
<feature type="repeat" description="WD" evidence="3">
    <location>
        <begin position="898"/>
        <end position="939"/>
    </location>
</feature>
<feature type="repeat" description="WD" evidence="3">
    <location>
        <begin position="1196"/>
        <end position="1237"/>
    </location>
</feature>
<dbReference type="SMART" id="SM00320">
    <property type="entry name" value="WD40"/>
    <property type="match status" value="11"/>
</dbReference>
<dbReference type="InterPro" id="IPR020472">
    <property type="entry name" value="WD40_PAC1"/>
</dbReference>
<evidence type="ECO:0000313" key="7">
    <source>
        <dbReference type="RefSeq" id="XP_006821226.1"/>
    </source>
</evidence>
<dbReference type="PROSITE" id="PS00678">
    <property type="entry name" value="WD_REPEATS_1"/>
    <property type="match status" value="4"/>
</dbReference>
<dbReference type="SUPFAM" id="SSF51004">
    <property type="entry name" value="C-terminal (heme d1) domain of cytochrome cd1-nitrite reductase"/>
    <property type="match status" value="1"/>
</dbReference>
<dbReference type="Gene3D" id="2.130.10.10">
    <property type="entry name" value="YVTN repeat-like/Quinoprotein amine dehydrogenase"/>
    <property type="match status" value="5"/>
</dbReference>
<dbReference type="PRINTS" id="PR00320">
    <property type="entry name" value="GPROTEINBRPT"/>
</dbReference>
<dbReference type="InterPro" id="IPR011047">
    <property type="entry name" value="Quinoprotein_ADH-like_sf"/>
</dbReference>
<feature type="domain" description="DUF4062" evidence="4">
    <location>
        <begin position="30"/>
        <end position="127"/>
    </location>
</feature>
<dbReference type="InterPro" id="IPR043365">
    <property type="entry name" value="NWD1"/>
</dbReference>
<dbReference type="RefSeq" id="XP_006821226.1">
    <property type="nucleotide sequence ID" value="XM_006821163.1"/>
</dbReference>
<dbReference type="SUPFAM" id="SSF50998">
    <property type="entry name" value="Quinoprotein alcohol dehydrogenase-like"/>
    <property type="match status" value="1"/>
</dbReference>